<dbReference type="OrthoDB" id="554080at2"/>
<sequence>MDIQAFLDLCVGQWFSQRSIYYFQQEKAESHKSELIVEWLERDHTEVFSLCQQYQINSKTTIGAQKITWDTSTDWGKPKQIGSAIIIFIPDVNKPEIGRILRKVGNSNLPAKLGNYSLGEDEALTLTLEDNNNYLEERLSFASPNLRLRTSLTKARNGFSQTAFYSEIRKLPPQAAA</sequence>
<comment type="function">
    <text evidence="3">Covalently attaches a chromophore to Cys residue(s) of phycobiliproteins.</text>
</comment>
<evidence type="ECO:0000313" key="4">
    <source>
        <dbReference type="EMBL" id="GBF82851.1"/>
    </source>
</evidence>
<dbReference type="EMBL" id="BDQK01000017">
    <property type="protein sequence ID" value="GBF82851.1"/>
    <property type="molecule type" value="Genomic_DNA"/>
</dbReference>
<dbReference type="EC" id="4.-.-.-" evidence="3"/>
<proteinExistence type="inferred from homology"/>
<dbReference type="Pfam" id="PF09367">
    <property type="entry name" value="CpeS"/>
    <property type="match status" value="1"/>
</dbReference>
<dbReference type="HAMAP" id="MF_01459">
    <property type="entry name" value="Chrphore_lyase_CpxS"/>
    <property type="match status" value="1"/>
</dbReference>
<protein>
    <recommendedName>
        <fullName evidence="3">Chromophore lyase CpcS/CpeS</fullName>
        <ecNumber evidence="3">4.-.-.-</ecNumber>
    </recommendedName>
</protein>
<dbReference type="Proteomes" id="UP000287247">
    <property type="component" value="Unassembled WGS sequence"/>
</dbReference>
<keyword evidence="2 3" id="KW-0456">Lyase</keyword>
<evidence type="ECO:0000256" key="2">
    <source>
        <dbReference type="ARBA" id="ARBA00023239"/>
    </source>
</evidence>
<dbReference type="Gene3D" id="2.40.128.20">
    <property type="match status" value="1"/>
</dbReference>
<dbReference type="AlphaFoldDB" id="A0A401INN3"/>
<dbReference type="GO" id="GO:0017006">
    <property type="term" value="P:protein-tetrapyrrole linkage"/>
    <property type="evidence" value="ECO:0007669"/>
    <property type="project" value="UniProtKB-UniRule"/>
</dbReference>
<dbReference type="InterPro" id="IPR012674">
    <property type="entry name" value="Calycin"/>
</dbReference>
<name>A0A401INN3_APHSA</name>
<comment type="similarity">
    <text evidence="1 3">Belongs to the CpcS/CpeS biliprotein lyase family.</text>
</comment>
<gene>
    <name evidence="3" type="primary">cpcS</name>
    <name evidence="4" type="ORF">AsFPU1_4285</name>
</gene>
<evidence type="ECO:0000256" key="1">
    <source>
        <dbReference type="ARBA" id="ARBA00010681"/>
    </source>
</evidence>
<comment type="caution">
    <text evidence="4">The sequence shown here is derived from an EMBL/GenBank/DDBJ whole genome shotgun (WGS) entry which is preliminary data.</text>
</comment>
<dbReference type="CDD" id="cd16339">
    <property type="entry name" value="CpcS"/>
    <property type="match status" value="1"/>
</dbReference>
<reference evidence="5" key="1">
    <citation type="submission" date="2017-05" db="EMBL/GenBank/DDBJ databases">
        <title>Physiological properties and genetic analysis related to exopolysaccharide production of fresh-water unicellular cyanobacterium Aphanothece sacrum, Suizenji Nori, that has been cultured as a food source in Japan.</title>
        <authorList>
            <person name="Kanesaki Y."/>
            <person name="Yoshikawa S."/>
            <person name="Ohki K."/>
        </authorList>
    </citation>
    <scope>NUCLEOTIDE SEQUENCE [LARGE SCALE GENOMIC DNA]</scope>
    <source>
        <strain evidence="5">FPU1</strain>
    </source>
</reference>
<evidence type="ECO:0000256" key="3">
    <source>
        <dbReference type="HAMAP-Rule" id="MF_01459"/>
    </source>
</evidence>
<dbReference type="GO" id="GO:0016829">
    <property type="term" value="F:lyase activity"/>
    <property type="evidence" value="ECO:0007669"/>
    <property type="project" value="UniProtKB-KW"/>
</dbReference>
<dbReference type="InterPro" id="IPR018536">
    <property type="entry name" value="CpcS/CpeS"/>
</dbReference>
<dbReference type="RefSeq" id="WP_124977272.1">
    <property type="nucleotide sequence ID" value="NZ_BDQK01000017.1"/>
</dbReference>
<keyword evidence="5" id="KW-1185">Reference proteome</keyword>
<organism evidence="4 5">
    <name type="scientific">Aphanothece sacrum FPU1</name>
    <dbReference type="NCBI Taxonomy" id="1920663"/>
    <lineage>
        <taxon>Bacteria</taxon>
        <taxon>Bacillati</taxon>
        <taxon>Cyanobacteriota</taxon>
        <taxon>Cyanophyceae</taxon>
        <taxon>Oscillatoriophycideae</taxon>
        <taxon>Chroococcales</taxon>
        <taxon>Aphanothecaceae</taxon>
        <taxon>Aphanothece</taxon>
    </lineage>
</organism>
<accession>A0A401INN3</accession>
<evidence type="ECO:0000313" key="5">
    <source>
        <dbReference type="Proteomes" id="UP000287247"/>
    </source>
</evidence>